<keyword evidence="2" id="KW-0677">Repeat</keyword>
<evidence type="ECO:0000256" key="3">
    <source>
        <dbReference type="SAM" id="MobiDB-lite"/>
    </source>
</evidence>
<proteinExistence type="predicted"/>
<feature type="domain" description="Rhodanese" evidence="4">
    <location>
        <begin position="23"/>
        <end position="142"/>
    </location>
</feature>
<dbReference type="InterPro" id="IPR036873">
    <property type="entry name" value="Rhodanese-like_dom_sf"/>
</dbReference>
<keyword evidence="5" id="KW-0670">Pyruvate</keyword>
<evidence type="ECO:0000313" key="6">
    <source>
        <dbReference type="Proteomes" id="UP000236520"/>
    </source>
</evidence>
<evidence type="ECO:0000256" key="2">
    <source>
        <dbReference type="ARBA" id="ARBA00022737"/>
    </source>
</evidence>
<feature type="region of interest" description="Disordered" evidence="3">
    <location>
        <begin position="274"/>
        <end position="295"/>
    </location>
</feature>
<dbReference type="Proteomes" id="UP000236520">
    <property type="component" value="Unassembled WGS sequence"/>
</dbReference>
<dbReference type="SMART" id="SM00450">
    <property type="entry name" value="RHOD"/>
    <property type="match status" value="2"/>
</dbReference>
<dbReference type="CDD" id="cd01448">
    <property type="entry name" value="TST_Repeat_1"/>
    <property type="match status" value="1"/>
</dbReference>
<feature type="domain" description="Rhodanese" evidence="4">
    <location>
        <begin position="170"/>
        <end position="279"/>
    </location>
</feature>
<dbReference type="PROSITE" id="PS00380">
    <property type="entry name" value="RHODANESE_1"/>
    <property type="match status" value="2"/>
</dbReference>
<evidence type="ECO:0000313" key="5">
    <source>
        <dbReference type="EMBL" id="PNG90170.1"/>
    </source>
</evidence>
<comment type="caution">
    <text evidence="5">The sequence shown here is derived from an EMBL/GenBank/DDBJ whole genome shotgun (WGS) entry which is preliminary data.</text>
</comment>
<keyword evidence="1 5" id="KW-0808">Transferase</keyword>
<dbReference type="Gene3D" id="3.40.250.10">
    <property type="entry name" value="Rhodanese-like domain"/>
    <property type="match status" value="2"/>
</dbReference>
<dbReference type="SUPFAM" id="SSF52821">
    <property type="entry name" value="Rhodanese/Cell cycle control phosphatase"/>
    <property type="match status" value="2"/>
</dbReference>
<dbReference type="PANTHER" id="PTHR11364">
    <property type="entry name" value="THIOSULFATE SULFERTANSFERASE"/>
    <property type="match status" value="1"/>
</dbReference>
<evidence type="ECO:0000256" key="1">
    <source>
        <dbReference type="ARBA" id="ARBA00022679"/>
    </source>
</evidence>
<feature type="region of interest" description="Disordered" evidence="3">
    <location>
        <begin position="60"/>
        <end position="87"/>
    </location>
</feature>
<keyword evidence="6" id="KW-1185">Reference proteome</keyword>
<dbReference type="Pfam" id="PF00581">
    <property type="entry name" value="Rhodanese"/>
    <property type="match status" value="2"/>
</dbReference>
<name>A0A2J7YQ82_STRMQ</name>
<dbReference type="PANTHER" id="PTHR11364:SF27">
    <property type="entry name" value="SULFURTRANSFERASE"/>
    <property type="match status" value="1"/>
</dbReference>
<feature type="compositionally biased region" description="Basic and acidic residues" evidence="3">
    <location>
        <begin position="65"/>
        <end position="76"/>
    </location>
</feature>
<organism evidence="5 6">
    <name type="scientific">Streptomyces malaysiensis</name>
    <dbReference type="NCBI Taxonomy" id="92644"/>
    <lineage>
        <taxon>Bacteria</taxon>
        <taxon>Bacillati</taxon>
        <taxon>Actinomycetota</taxon>
        <taxon>Actinomycetes</taxon>
        <taxon>Kitasatosporales</taxon>
        <taxon>Streptomycetaceae</taxon>
        <taxon>Streptomyces</taxon>
        <taxon>Streptomyces violaceusniger group</taxon>
    </lineage>
</organism>
<reference evidence="5 6" key="1">
    <citation type="submission" date="2015-09" db="EMBL/GenBank/DDBJ databases">
        <title>Genome sequence, genome mining and natural product profiling of a biocontrol bacterium Streptomyces malaysiensis F913.</title>
        <authorList>
            <person name="Xu Y."/>
            <person name="Wei J."/>
            <person name="Xie J."/>
            <person name="Li T."/>
            <person name="Zhou Z."/>
        </authorList>
    </citation>
    <scope>NUCLEOTIDE SEQUENCE [LARGE SCALE GENOMIC DNA]</scope>
    <source>
        <strain evidence="5 6">F913</strain>
    </source>
</reference>
<protein>
    <submittedName>
        <fullName evidence="5">3-mercaptopyruvate sulfurtransferase</fullName>
    </submittedName>
</protein>
<dbReference type="EMBL" id="LJIW01000002">
    <property type="protein sequence ID" value="PNG90170.1"/>
    <property type="molecule type" value="Genomic_DNA"/>
</dbReference>
<dbReference type="InterPro" id="IPR001307">
    <property type="entry name" value="Thiosulphate_STrfase_CS"/>
</dbReference>
<accession>A0A2J7YQ82</accession>
<dbReference type="InterPro" id="IPR001763">
    <property type="entry name" value="Rhodanese-like_dom"/>
</dbReference>
<sequence length="295" mass="30777">MSAVPETSHITIGVAELADRLRDGRRPVLLDVRYDPQREGSGHAAFAQGHIPGAVHVDLPGELARPGRSEEGRHPLPEPGDLQASARRWGINEDSDIVVYDTRAGLSAGRAWWLLRWAGLESVRILDGGLGAWTASGHPLSLEPSAPLPGDVVLTPGRLPVIDADQAAEYARRGLLFDARGSDAYERGHIPGALSLPAAANLGEAGTLLDPEALRARYAALLPGGQPQRPPGPAPFAVYCGSGVAAAFQVSVLAALDIPVALYPGSWSAWSADPRREAALGPGPGPDPADLESGG</sequence>
<gene>
    <name evidence="5" type="ORF">SMF913_25635</name>
</gene>
<dbReference type="PROSITE" id="PS50206">
    <property type="entry name" value="RHODANESE_3"/>
    <property type="match status" value="2"/>
</dbReference>
<dbReference type="AlphaFoldDB" id="A0A2J7YQ82"/>
<dbReference type="InterPro" id="IPR045078">
    <property type="entry name" value="TST/MPST-like"/>
</dbReference>
<dbReference type="GO" id="GO:0004792">
    <property type="term" value="F:thiosulfate-cyanide sulfurtransferase activity"/>
    <property type="evidence" value="ECO:0007669"/>
    <property type="project" value="InterPro"/>
</dbReference>
<evidence type="ECO:0000259" key="4">
    <source>
        <dbReference type="PROSITE" id="PS50206"/>
    </source>
</evidence>